<evidence type="ECO:0000256" key="6">
    <source>
        <dbReference type="ARBA" id="ARBA00023295"/>
    </source>
</evidence>
<keyword evidence="5" id="KW-0081">Bacteriolytic enzyme</keyword>
<dbReference type="EMBL" id="JAINUF010000018">
    <property type="protein sequence ID" value="KAJ8338586.1"/>
    <property type="molecule type" value="Genomic_DNA"/>
</dbReference>
<dbReference type="SUPFAM" id="SSF53955">
    <property type="entry name" value="Lysozyme-like"/>
    <property type="match status" value="1"/>
</dbReference>
<evidence type="ECO:0000313" key="9">
    <source>
        <dbReference type="Proteomes" id="UP001152622"/>
    </source>
</evidence>
<evidence type="ECO:0000256" key="2">
    <source>
        <dbReference type="ARBA" id="ARBA00008902"/>
    </source>
</evidence>
<evidence type="ECO:0000256" key="3">
    <source>
        <dbReference type="ARBA" id="ARBA00012732"/>
    </source>
</evidence>
<dbReference type="GO" id="GO:0003796">
    <property type="term" value="F:lysozyme activity"/>
    <property type="evidence" value="ECO:0007669"/>
    <property type="project" value="UniProtKB-EC"/>
</dbReference>
<dbReference type="GO" id="GO:0005576">
    <property type="term" value="C:extracellular region"/>
    <property type="evidence" value="ECO:0007669"/>
    <property type="project" value="TreeGrafter"/>
</dbReference>
<dbReference type="AlphaFoldDB" id="A0A9Q1EGW3"/>
<evidence type="ECO:0000313" key="8">
    <source>
        <dbReference type="EMBL" id="KAJ8338586.1"/>
    </source>
</evidence>
<evidence type="ECO:0000256" key="4">
    <source>
        <dbReference type="ARBA" id="ARBA00016485"/>
    </source>
</evidence>
<dbReference type="GO" id="GO:0050830">
    <property type="term" value="P:defense response to Gram-positive bacterium"/>
    <property type="evidence" value="ECO:0007669"/>
    <property type="project" value="TreeGrafter"/>
</dbReference>
<keyword evidence="9" id="KW-1185">Reference proteome</keyword>
<dbReference type="InterPro" id="IPR023346">
    <property type="entry name" value="Lysozyme-like_dom_sf"/>
</dbReference>
<dbReference type="Proteomes" id="UP001152622">
    <property type="component" value="Chromosome 18"/>
</dbReference>
<dbReference type="PANTHER" id="PTHR31698:SF8">
    <property type="entry name" value="LYSOZYME G-RELATED"/>
    <property type="match status" value="1"/>
</dbReference>
<protein>
    <recommendedName>
        <fullName evidence="4">Lysozyme g</fullName>
        <ecNumber evidence="3">3.2.1.17</ecNumber>
    </recommendedName>
    <alternativeName>
        <fullName evidence="7">1,4-beta-N-acetylmuramidase</fullName>
    </alternativeName>
</protein>
<sequence>MDPAVICRISLPVSLGQGPQDFRKSGWSDKGNGFGLMQANKQYHVSEGEWDSEEHISQGTEILTGFIEQIQEKFPCWSDEQQLKGGIAAYNCGVEHVQTYDGLETGTTEDDYADDVVARAQCFKKHGF</sequence>
<name>A0A9Q1EGW3_SYNKA</name>
<dbReference type="PRINTS" id="PR00749">
    <property type="entry name" value="LYSOZYMEG"/>
</dbReference>
<dbReference type="EC" id="3.2.1.17" evidence="3"/>
<dbReference type="GO" id="GO:0009253">
    <property type="term" value="P:peptidoglycan catabolic process"/>
    <property type="evidence" value="ECO:0007669"/>
    <property type="project" value="InterPro"/>
</dbReference>
<organism evidence="8 9">
    <name type="scientific">Synaphobranchus kaupii</name>
    <name type="common">Kaup's arrowtooth eel</name>
    <dbReference type="NCBI Taxonomy" id="118154"/>
    <lineage>
        <taxon>Eukaryota</taxon>
        <taxon>Metazoa</taxon>
        <taxon>Chordata</taxon>
        <taxon>Craniata</taxon>
        <taxon>Vertebrata</taxon>
        <taxon>Euteleostomi</taxon>
        <taxon>Actinopterygii</taxon>
        <taxon>Neopterygii</taxon>
        <taxon>Teleostei</taxon>
        <taxon>Anguilliformes</taxon>
        <taxon>Synaphobranchidae</taxon>
        <taxon>Synaphobranchus</taxon>
    </lineage>
</organism>
<evidence type="ECO:0000256" key="5">
    <source>
        <dbReference type="ARBA" id="ARBA00022638"/>
    </source>
</evidence>
<keyword evidence="6" id="KW-0326">Glycosidase</keyword>
<dbReference type="InterPro" id="IPR002152">
    <property type="entry name" value="Glyco_hydro_23"/>
</dbReference>
<comment type="similarity">
    <text evidence="2">Belongs to the glycosyl hydrolase 23 family.</text>
</comment>
<reference evidence="8" key="1">
    <citation type="journal article" date="2023" name="Science">
        <title>Genome structures resolve the early diversification of teleost fishes.</title>
        <authorList>
            <person name="Parey E."/>
            <person name="Louis A."/>
            <person name="Montfort J."/>
            <person name="Bouchez O."/>
            <person name="Roques C."/>
            <person name="Iampietro C."/>
            <person name="Lluch J."/>
            <person name="Castinel A."/>
            <person name="Donnadieu C."/>
            <person name="Desvignes T."/>
            <person name="Floi Bucao C."/>
            <person name="Jouanno E."/>
            <person name="Wen M."/>
            <person name="Mejri S."/>
            <person name="Dirks R."/>
            <person name="Jansen H."/>
            <person name="Henkel C."/>
            <person name="Chen W.J."/>
            <person name="Zahm M."/>
            <person name="Cabau C."/>
            <person name="Klopp C."/>
            <person name="Thompson A.W."/>
            <person name="Robinson-Rechavi M."/>
            <person name="Braasch I."/>
            <person name="Lecointre G."/>
            <person name="Bobe J."/>
            <person name="Postlethwait J.H."/>
            <person name="Berthelot C."/>
            <person name="Roest Crollius H."/>
            <person name="Guiguen Y."/>
        </authorList>
    </citation>
    <scope>NUCLEOTIDE SEQUENCE</scope>
    <source>
        <strain evidence="8">WJC10195</strain>
    </source>
</reference>
<keyword evidence="5" id="KW-0929">Antimicrobial</keyword>
<dbReference type="GO" id="GO:0031640">
    <property type="term" value="P:killing of cells of another organism"/>
    <property type="evidence" value="ECO:0007669"/>
    <property type="project" value="UniProtKB-KW"/>
</dbReference>
<evidence type="ECO:0000256" key="7">
    <source>
        <dbReference type="ARBA" id="ARBA00031262"/>
    </source>
</evidence>
<dbReference type="OrthoDB" id="10021790at2759"/>
<comment type="caution">
    <text evidence="8">The sequence shown here is derived from an EMBL/GenBank/DDBJ whole genome shotgun (WGS) entry which is preliminary data.</text>
</comment>
<dbReference type="Gene3D" id="1.10.530.10">
    <property type="match status" value="1"/>
</dbReference>
<gene>
    <name evidence="8" type="ORF">SKAU_G00375520</name>
</gene>
<comment type="catalytic activity">
    <reaction evidence="1">
        <text>Hydrolysis of (1-&gt;4)-beta-linkages between N-acetylmuramic acid and N-acetyl-D-glucosamine residues in a peptidoglycan and between N-acetyl-D-glucosamine residues in chitodextrins.</text>
        <dbReference type="EC" id="3.2.1.17"/>
    </reaction>
</comment>
<keyword evidence="6" id="KW-0378">Hydrolase</keyword>
<accession>A0A9Q1EGW3</accession>
<evidence type="ECO:0000256" key="1">
    <source>
        <dbReference type="ARBA" id="ARBA00000632"/>
    </source>
</evidence>
<proteinExistence type="inferred from homology"/>
<dbReference type="PANTHER" id="PTHR31698">
    <property type="entry name" value="LYSOZYME G FAMILY MEMBER"/>
    <property type="match status" value="1"/>
</dbReference>